<feature type="compositionally biased region" description="Acidic residues" evidence="1">
    <location>
        <begin position="1"/>
        <end position="15"/>
    </location>
</feature>
<comment type="caution">
    <text evidence="2">The sequence shown here is derived from an EMBL/GenBank/DDBJ whole genome shotgun (WGS) entry which is preliminary data.</text>
</comment>
<gene>
    <name evidence="2" type="ORF">PC110_g10340</name>
</gene>
<accession>A0A329SCJ6</accession>
<evidence type="ECO:0000313" key="2">
    <source>
        <dbReference type="EMBL" id="RAW33322.1"/>
    </source>
</evidence>
<evidence type="ECO:0000313" key="3">
    <source>
        <dbReference type="Proteomes" id="UP000251314"/>
    </source>
</evidence>
<dbReference type="STRING" id="29920.A0A329SCJ6"/>
<feature type="compositionally biased region" description="Basic and acidic residues" evidence="1">
    <location>
        <begin position="335"/>
        <end position="347"/>
    </location>
</feature>
<dbReference type="GO" id="GO:0003676">
    <property type="term" value="F:nucleic acid binding"/>
    <property type="evidence" value="ECO:0007669"/>
    <property type="project" value="InterPro"/>
</dbReference>
<evidence type="ECO:0000256" key="1">
    <source>
        <dbReference type="SAM" id="MobiDB-lite"/>
    </source>
</evidence>
<dbReference type="EMBL" id="MJFZ01000241">
    <property type="protein sequence ID" value="RAW33322.1"/>
    <property type="molecule type" value="Genomic_DNA"/>
</dbReference>
<dbReference type="VEuPathDB" id="FungiDB:PC110_g10340"/>
<sequence>MEELLNEADTDEGDGSVEVGESRPLGIRNDESGEVGERSTAPGDVLPETIAREEEEADLTDPPVPYPLEEFGPDPQKFKEEQHRTPWIMALIAFLESGALTLDAQLRVKTLQLAPHYETIDRVRKHAYWQGWKRDTTEYQMPVQQLSGPFSLMVVDAVGPLVTTPRGNKFSLVFADYFTRWVEAFPVAALDTLTFVIVMIDEVISRHGVPENAYLEWTEYGLVISGCVFVIGLGAHVWRLGDLDGRLEQLSPSSVLTDARASVKSSAKARKHQEGTSLRRLRQSEPEEVVLLRDEDDMDNGSGYAATNNVASTERTTTQPSSTTTTATRNTANQGERRLPRTTDWKSRSMSRVWVGKRPARTSVGAVARGRCCRTAYRTDGYRCGYLRCGPHGLSSQPCDASSRR</sequence>
<dbReference type="SUPFAM" id="SSF53098">
    <property type="entry name" value="Ribonuclease H-like"/>
    <property type="match status" value="1"/>
</dbReference>
<dbReference type="AlphaFoldDB" id="A0A329SCJ6"/>
<dbReference type="Gene3D" id="3.30.420.10">
    <property type="entry name" value="Ribonuclease H-like superfamily/Ribonuclease H"/>
    <property type="match status" value="1"/>
</dbReference>
<dbReference type="InterPro" id="IPR036397">
    <property type="entry name" value="RNaseH_sf"/>
</dbReference>
<evidence type="ECO:0008006" key="4">
    <source>
        <dbReference type="Google" id="ProtNLM"/>
    </source>
</evidence>
<feature type="compositionally biased region" description="Low complexity" evidence="1">
    <location>
        <begin position="313"/>
        <end position="334"/>
    </location>
</feature>
<feature type="compositionally biased region" description="Basic and acidic residues" evidence="1">
    <location>
        <begin position="282"/>
        <end position="293"/>
    </location>
</feature>
<keyword evidence="3" id="KW-1185">Reference proteome</keyword>
<dbReference type="InterPro" id="IPR012337">
    <property type="entry name" value="RNaseH-like_sf"/>
</dbReference>
<reference evidence="2 3" key="1">
    <citation type="submission" date="2018-01" db="EMBL/GenBank/DDBJ databases">
        <title>Draft genome of the strawberry crown rot pathogen Phytophthora cactorum.</title>
        <authorList>
            <person name="Armitage A.D."/>
            <person name="Lysoe E."/>
            <person name="Nellist C.F."/>
            <person name="Harrison R.J."/>
            <person name="Brurberg M.B."/>
        </authorList>
    </citation>
    <scope>NUCLEOTIDE SEQUENCE [LARGE SCALE GENOMIC DNA]</scope>
    <source>
        <strain evidence="2 3">10300</strain>
    </source>
</reference>
<dbReference type="Proteomes" id="UP000251314">
    <property type="component" value="Unassembled WGS sequence"/>
</dbReference>
<feature type="region of interest" description="Disordered" evidence="1">
    <location>
        <begin position="1"/>
        <end position="71"/>
    </location>
</feature>
<dbReference type="OrthoDB" id="413122at2759"/>
<organism evidence="2 3">
    <name type="scientific">Phytophthora cactorum</name>
    <dbReference type="NCBI Taxonomy" id="29920"/>
    <lineage>
        <taxon>Eukaryota</taxon>
        <taxon>Sar</taxon>
        <taxon>Stramenopiles</taxon>
        <taxon>Oomycota</taxon>
        <taxon>Peronosporomycetes</taxon>
        <taxon>Peronosporales</taxon>
        <taxon>Peronosporaceae</taxon>
        <taxon>Phytophthora</taxon>
    </lineage>
</organism>
<feature type="compositionally biased region" description="Basic and acidic residues" evidence="1">
    <location>
        <begin position="28"/>
        <end position="37"/>
    </location>
</feature>
<proteinExistence type="predicted"/>
<protein>
    <recommendedName>
        <fullName evidence="4">Integrase catalytic domain-containing protein</fullName>
    </recommendedName>
</protein>
<feature type="region of interest" description="Disordered" evidence="1">
    <location>
        <begin position="261"/>
        <end position="351"/>
    </location>
</feature>
<name>A0A329SCJ6_9STRA</name>